<proteinExistence type="predicted"/>
<protein>
    <submittedName>
        <fullName evidence="2">6004_t:CDS:1</fullName>
    </submittedName>
</protein>
<feature type="non-terminal residue" evidence="2">
    <location>
        <position position="79"/>
    </location>
</feature>
<comment type="caution">
    <text evidence="2">The sequence shown here is derived from an EMBL/GenBank/DDBJ whole genome shotgun (WGS) entry which is preliminary data.</text>
</comment>
<accession>A0ABN7UNY0</accession>
<dbReference type="EMBL" id="CAJVQB010004690">
    <property type="protein sequence ID" value="CAG8642865.1"/>
    <property type="molecule type" value="Genomic_DNA"/>
</dbReference>
<reference evidence="2 3" key="1">
    <citation type="submission" date="2021-06" db="EMBL/GenBank/DDBJ databases">
        <authorList>
            <person name="Kallberg Y."/>
            <person name="Tangrot J."/>
            <person name="Rosling A."/>
        </authorList>
    </citation>
    <scope>NUCLEOTIDE SEQUENCE [LARGE SCALE GENOMIC DNA]</scope>
    <source>
        <strain evidence="2 3">120-4 pot B 10/14</strain>
    </source>
</reference>
<sequence length="79" mass="9957">MFETSKYLVNDQMLLNLAQLVQQLRERIRTLEEELERRQEQIVEGVENNWRREVQYERLLRERNRLRTRVEDLEERLQE</sequence>
<name>A0ABN7UNY0_GIGMA</name>
<gene>
    <name evidence="2" type="ORF">GMARGA_LOCUS8934</name>
</gene>
<dbReference type="Proteomes" id="UP000789901">
    <property type="component" value="Unassembled WGS sequence"/>
</dbReference>
<feature type="coiled-coil region" evidence="1">
    <location>
        <begin position="14"/>
        <end position="76"/>
    </location>
</feature>
<keyword evidence="1" id="KW-0175">Coiled coil</keyword>
<evidence type="ECO:0000313" key="3">
    <source>
        <dbReference type="Proteomes" id="UP000789901"/>
    </source>
</evidence>
<organism evidence="2 3">
    <name type="scientific">Gigaspora margarita</name>
    <dbReference type="NCBI Taxonomy" id="4874"/>
    <lineage>
        <taxon>Eukaryota</taxon>
        <taxon>Fungi</taxon>
        <taxon>Fungi incertae sedis</taxon>
        <taxon>Mucoromycota</taxon>
        <taxon>Glomeromycotina</taxon>
        <taxon>Glomeromycetes</taxon>
        <taxon>Diversisporales</taxon>
        <taxon>Gigasporaceae</taxon>
        <taxon>Gigaspora</taxon>
    </lineage>
</organism>
<keyword evidence="3" id="KW-1185">Reference proteome</keyword>
<evidence type="ECO:0000313" key="2">
    <source>
        <dbReference type="EMBL" id="CAG8642865.1"/>
    </source>
</evidence>
<evidence type="ECO:0000256" key="1">
    <source>
        <dbReference type="SAM" id="Coils"/>
    </source>
</evidence>